<evidence type="ECO:0000256" key="5">
    <source>
        <dbReference type="ARBA" id="ARBA00023136"/>
    </source>
</evidence>
<evidence type="ECO:0000256" key="6">
    <source>
        <dbReference type="SAM" id="Phobius"/>
    </source>
</evidence>
<name>A0A852ZUR0_9ACTN</name>
<evidence type="ECO:0000256" key="3">
    <source>
        <dbReference type="ARBA" id="ARBA00022692"/>
    </source>
</evidence>
<keyword evidence="5 6" id="KW-0472">Membrane</keyword>
<dbReference type="PANTHER" id="PTHR40277:SF1">
    <property type="entry name" value="BLL5419 PROTEIN"/>
    <property type="match status" value="1"/>
</dbReference>
<dbReference type="GO" id="GO:0005886">
    <property type="term" value="C:plasma membrane"/>
    <property type="evidence" value="ECO:0007669"/>
    <property type="project" value="UniProtKB-SubCell"/>
</dbReference>
<feature type="transmembrane region" description="Helical" evidence="6">
    <location>
        <begin position="111"/>
        <end position="132"/>
    </location>
</feature>
<keyword evidence="8" id="KW-1185">Reference proteome</keyword>
<accession>A0A852ZUR0</accession>
<sequence>MGVGILAVLVWRLGTGPFVAGFHVVDVWSVFAALGIGMCTTVFGAWRWCVVARSLGLSLSLRQAVADCYRAILLNSVLPAGVLGDVHRAVSHGRQSGDLGRGVRAVILERAAGQVVLVACGISILLTQPGILAAATGASPLSGWWIALVLLGLLGLLGVLLAFAAWARRGSSTSAWRRALRTAATDARVGLLSKRTWPAVLALSVATLVGHVCMFVVAARVSESSVPLAQLLPIFVLALMVMGLPVNVGGWGPREAFLALASGAVGLGAGQGVAISVAYGVLTLIACLPGVVVLFVRRRA</sequence>
<feature type="transmembrane region" description="Helical" evidence="6">
    <location>
        <begin position="31"/>
        <end position="50"/>
    </location>
</feature>
<feature type="transmembrane region" description="Helical" evidence="6">
    <location>
        <begin position="279"/>
        <end position="296"/>
    </location>
</feature>
<evidence type="ECO:0000256" key="1">
    <source>
        <dbReference type="ARBA" id="ARBA00004651"/>
    </source>
</evidence>
<keyword evidence="2" id="KW-1003">Cell membrane</keyword>
<comment type="subcellular location">
    <subcellularLocation>
        <location evidence="1">Cell membrane</location>
        <topology evidence="1">Multi-pass membrane protein</topology>
    </subcellularLocation>
</comment>
<keyword evidence="3 6" id="KW-0812">Transmembrane</keyword>
<gene>
    <name evidence="7" type="ORF">F4554_005064</name>
</gene>
<dbReference type="AlphaFoldDB" id="A0A852ZUR0"/>
<feature type="transmembrane region" description="Helical" evidence="6">
    <location>
        <begin position="144"/>
        <end position="167"/>
    </location>
</feature>
<dbReference type="EMBL" id="JACBZH010000001">
    <property type="protein sequence ID" value="NYH92426.1"/>
    <property type="molecule type" value="Genomic_DNA"/>
</dbReference>
<organism evidence="7 8">
    <name type="scientific">Actinopolymorpha rutila</name>
    <dbReference type="NCBI Taxonomy" id="446787"/>
    <lineage>
        <taxon>Bacteria</taxon>
        <taxon>Bacillati</taxon>
        <taxon>Actinomycetota</taxon>
        <taxon>Actinomycetes</taxon>
        <taxon>Propionibacteriales</taxon>
        <taxon>Actinopolymorphaceae</taxon>
        <taxon>Actinopolymorpha</taxon>
    </lineage>
</organism>
<dbReference type="InterPro" id="IPR022791">
    <property type="entry name" value="L-PG_synthase/AglD"/>
</dbReference>
<feature type="transmembrane region" description="Helical" evidence="6">
    <location>
        <begin position="256"/>
        <end position="273"/>
    </location>
</feature>
<dbReference type="Pfam" id="PF03706">
    <property type="entry name" value="LPG_synthase_TM"/>
    <property type="match status" value="1"/>
</dbReference>
<evidence type="ECO:0000313" key="7">
    <source>
        <dbReference type="EMBL" id="NYH92426.1"/>
    </source>
</evidence>
<evidence type="ECO:0000256" key="2">
    <source>
        <dbReference type="ARBA" id="ARBA00022475"/>
    </source>
</evidence>
<dbReference type="Proteomes" id="UP000579605">
    <property type="component" value="Unassembled WGS sequence"/>
</dbReference>
<feature type="transmembrane region" description="Helical" evidence="6">
    <location>
        <begin position="197"/>
        <end position="219"/>
    </location>
</feature>
<evidence type="ECO:0000313" key="8">
    <source>
        <dbReference type="Proteomes" id="UP000579605"/>
    </source>
</evidence>
<feature type="transmembrane region" description="Helical" evidence="6">
    <location>
        <begin position="225"/>
        <end position="244"/>
    </location>
</feature>
<dbReference type="PANTHER" id="PTHR40277">
    <property type="entry name" value="BLL5419 PROTEIN"/>
    <property type="match status" value="1"/>
</dbReference>
<reference evidence="7 8" key="1">
    <citation type="submission" date="2020-07" db="EMBL/GenBank/DDBJ databases">
        <title>Sequencing the genomes of 1000 actinobacteria strains.</title>
        <authorList>
            <person name="Klenk H.-P."/>
        </authorList>
    </citation>
    <scope>NUCLEOTIDE SEQUENCE [LARGE SCALE GENOMIC DNA]</scope>
    <source>
        <strain evidence="7 8">DSM 18448</strain>
    </source>
</reference>
<proteinExistence type="predicted"/>
<comment type="caution">
    <text evidence="7">The sequence shown here is derived from an EMBL/GenBank/DDBJ whole genome shotgun (WGS) entry which is preliminary data.</text>
</comment>
<evidence type="ECO:0000256" key="4">
    <source>
        <dbReference type="ARBA" id="ARBA00022989"/>
    </source>
</evidence>
<protein>
    <submittedName>
        <fullName evidence="7">Uncharacterized membrane protein YbhN (UPF0104 family)</fullName>
    </submittedName>
</protein>
<keyword evidence="4 6" id="KW-1133">Transmembrane helix</keyword>